<dbReference type="SUPFAM" id="SSF52047">
    <property type="entry name" value="RNI-like"/>
    <property type="match status" value="1"/>
</dbReference>
<evidence type="ECO:0000313" key="4">
    <source>
        <dbReference type="EMBL" id="EAR84112.2"/>
    </source>
</evidence>
<keyword evidence="1" id="KW-0343">GTPase activation</keyword>
<dbReference type="KEGG" id="tet:TTHERM_00722970"/>
<dbReference type="InterPro" id="IPR027038">
    <property type="entry name" value="RanGap"/>
</dbReference>
<sequence length="332" mass="37724">MTEIQQIILEISSFEDIHKIQNDKPSSLSVYFDTQYLGPEKVTELSGLIQEQTQLKDLTLILNYNQMEDIGAIKLGQSLSNLKELQNLNLQLRGNHIGNQGAIGLSEGFSELKNLQKLNLNIVQNEIQQEQYFCLLSSLSKMMRLTEIKIVLQEIKSEGCKILCEALQKCNLLQSLNFDLVFNGIDQTGAAYIGQMLTQLHQLKKIQLNLFFNPIAKQGMEHIFAGLSECKDLEYLYLNLCNTGEKGEEGGIILAKYINLFSKLKILFLLISSSFIRDKGYEALQGAILNLKCLNKLYLALDNNQINQNKKNSILSIFKRKSTKLIKFDVYI</sequence>
<evidence type="ECO:0000256" key="2">
    <source>
        <dbReference type="ARBA" id="ARBA00022614"/>
    </source>
</evidence>
<dbReference type="InParanoid" id="I7LT24"/>
<dbReference type="OrthoDB" id="120976at2759"/>
<dbReference type="GO" id="GO:0005634">
    <property type="term" value="C:nucleus"/>
    <property type="evidence" value="ECO:0007669"/>
    <property type="project" value="TreeGrafter"/>
</dbReference>
<keyword evidence="2" id="KW-0433">Leucine-rich repeat</keyword>
<gene>
    <name evidence="4" type="ORF">TTHERM_00722970</name>
</gene>
<keyword evidence="5" id="KW-1185">Reference proteome</keyword>
<dbReference type="Gene3D" id="3.80.10.10">
    <property type="entry name" value="Ribonuclease Inhibitor"/>
    <property type="match status" value="2"/>
</dbReference>
<dbReference type="GeneID" id="7833891"/>
<keyword evidence="3" id="KW-0677">Repeat</keyword>
<dbReference type="GO" id="GO:0031267">
    <property type="term" value="F:small GTPase binding"/>
    <property type="evidence" value="ECO:0007669"/>
    <property type="project" value="TreeGrafter"/>
</dbReference>
<dbReference type="PANTHER" id="PTHR24113:SF12">
    <property type="entry name" value="RAN GTPASE-ACTIVATING PROTEIN 1"/>
    <property type="match status" value="1"/>
</dbReference>
<accession>I7LT24</accession>
<reference evidence="5" key="1">
    <citation type="journal article" date="2006" name="PLoS Biol.">
        <title>Macronuclear genome sequence of the ciliate Tetrahymena thermophila, a model eukaryote.</title>
        <authorList>
            <person name="Eisen J.A."/>
            <person name="Coyne R.S."/>
            <person name="Wu M."/>
            <person name="Wu D."/>
            <person name="Thiagarajan M."/>
            <person name="Wortman J.R."/>
            <person name="Badger J.H."/>
            <person name="Ren Q."/>
            <person name="Amedeo P."/>
            <person name="Jones K.M."/>
            <person name="Tallon L.J."/>
            <person name="Delcher A.L."/>
            <person name="Salzberg S.L."/>
            <person name="Silva J.C."/>
            <person name="Haas B.J."/>
            <person name="Majoros W.H."/>
            <person name="Farzad M."/>
            <person name="Carlton J.M."/>
            <person name="Smith R.K. Jr."/>
            <person name="Garg J."/>
            <person name="Pearlman R.E."/>
            <person name="Karrer K.M."/>
            <person name="Sun L."/>
            <person name="Manning G."/>
            <person name="Elde N.C."/>
            <person name="Turkewitz A.P."/>
            <person name="Asai D.J."/>
            <person name="Wilkes D.E."/>
            <person name="Wang Y."/>
            <person name="Cai H."/>
            <person name="Collins K."/>
            <person name="Stewart B.A."/>
            <person name="Lee S.R."/>
            <person name="Wilamowska K."/>
            <person name="Weinberg Z."/>
            <person name="Ruzzo W.L."/>
            <person name="Wloga D."/>
            <person name="Gaertig J."/>
            <person name="Frankel J."/>
            <person name="Tsao C.-C."/>
            <person name="Gorovsky M.A."/>
            <person name="Keeling P.J."/>
            <person name="Waller R.F."/>
            <person name="Patron N.J."/>
            <person name="Cherry J.M."/>
            <person name="Stover N.A."/>
            <person name="Krieger C.J."/>
            <person name="del Toro C."/>
            <person name="Ryder H.F."/>
            <person name="Williamson S.C."/>
            <person name="Barbeau R.A."/>
            <person name="Hamilton E.P."/>
            <person name="Orias E."/>
        </authorList>
    </citation>
    <scope>NUCLEOTIDE SEQUENCE [LARGE SCALE GENOMIC DNA]</scope>
    <source>
        <strain evidence="5">SB210</strain>
    </source>
</reference>
<dbReference type="EMBL" id="GG662432">
    <property type="protein sequence ID" value="EAR84112.2"/>
    <property type="molecule type" value="Genomic_DNA"/>
</dbReference>
<dbReference type="AlphaFoldDB" id="I7LT24"/>
<dbReference type="GO" id="GO:0005096">
    <property type="term" value="F:GTPase activator activity"/>
    <property type="evidence" value="ECO:0007669"/>
    <property type="project" value="UniProtKB-KW"/>
</dbReference>
<evidence type="ECO:0008006" key="6">
    <source>
        <dbReference type="Google" id="ProtNLM"/>
    </source>
</evidence>
<dbReference type="GO" id="GO:0005829">
    <property type="term" value="C:cytosol"/>
    <property type="evidence" value="ECO:0007669"/>
    <property type="project" value="TreeGrafter"/>
</dbReference>
<dbReference type="RefSeq" id="XP_001031775.2">
    <property type="nucleotide sequence ID" value="XM_001031775.2"/>
</dbReference>
<evidence type="ECO:0000313" key="5">
    <source>
        <dbReference type="Proteomes" id="UP000009168"/>
    </source>
</evidence>
<dbReference type="GO" id="GO:0048471">
    <property type="term" value="C:perinuclear region of cytoplasm"/>
    <property type="evidence" value="ECO:0007669"/>
    <property type="project" value="TreeGrafter"/>
</dbReference>
<dbReference type="GO" id="GO:0006913">
    <property type="term" value="P:nucleocytoplasmic transport"/>
    <property type="evidence" value="ECO:0007669"/>
    <property type="project" value="TreeGrafter"/>
</dbReference>
<proteinExistence type="predicted"/>
<dbReference type="Proteomes" id="UP000009168">
    <property type="component" value="Unassembled WGS sequence"/>
</dbReference>
<name>I7LT24_TETTS</name>
<dbReference type="InterPro" id="IPR032675">
    <property type="entry name" value="LRR_dom_sf"/>
</dbReference>
<evidence type="ECO:0000256" key="3">
    <source>
        <dbReference type="ARBA" id="ARBA00022737"/>
    </source>
</evidence>
<dbReference type="PANTHER" id="PTHR24113">
    <property type="entry name" value="RAN GTPASE-ACTIVATING PROTEIN 1"/>
    <property type="match status" value="1"/>
</dbReference>
<evidence type="ECO:0000256" key="1">
    <source>
        <dbReference type="ARBA" id="ARBA00022468"/>
    </source>
</evidence>
<organism evidence="4 5">
    <name type="scientific">Tetrahymena thermophila (strain SB210)</name>
    <dbReference type="NCBI Taxonomy" id="312017"/>
    <lineage>
        <taxon>Eukaryota</taxon>
        <taxon>Sar</taxon>
        <taxon>Alveolata</taxon>
        <taxon>Ciliophora</taxon>
        <taxon>Intramacronucleata</taxon>
        <taxon>Oligohymenophorea</taxon>
        <taxon>Hymenostomatida</taxon>
        <taxon>Tetrahymenina</taxon>
        <taxon>Tetrahymenidae</taxon>
        <taxon>Tetrahymena</taxon>
    </lineage>
</organism>
<protein>
    <recommendedName>
        <fullName evidence="6">Kinase domain protein</fullName>
    </recommendedName>
</protein>